<reference evidence="2 3" key="1">
    <citation type="submission" date="2018-04" db="EMBL/GenBank/DDBJ databases">
        <title>The genome of golden apple snail Pomacea canaliculata provides insight into stress tolerance and invasive adaptation.</title>
        <authorList>
            <person name="Liu C."/>
            <person name="Liu B."/>
            <person name="Ren Y."/>
            <person name="Zhang Y."/>
            <person name="Wang H."/>
            <person name="Li S."/>
            <person name="Jiang F."/>
            <person name="Yin L."/>
            <person name="Zhang G."/>
            <person name="Qian W."/>
            <person name="Fan W."/>
        </authorList>
    </citation>
    <scope>NUCLEOTIDE SEQUENCE [LARGE SCALE GENOMIC DNA]</scope>
    <source>
        <strain evidence="2">SZHN2017</strain>
        <tissue evidence="2">Muscle</tissue>
    </source>
</reference>
<dbReference type="InterPro" id="IPR010404">
    <property type="entry name" value="CpcT/CpeT"/>
</dbReference>
<feature type="region of interest" description="Disordered" evidence="1">
    <location>
        <begin position="171"/>
        <end position="257"/>
    </location>
</feature>
<name>A0A2T7PNX2_POMCA</name>
<comment type="caution">
    <text evidence="2">The sequence shown here is derived from an EMBL/GenBank/DDBJ whole genome shotgun (WGS) entry which is preliminary data.</text>
</comment>
<accession>A0A2T7PNX2</accession>
<proteinExistence type="predicted"/>
<evidence type="ECO:0000256" key="1">
    <source>
        <dbReference type="SAM" id="MobiDB-lite"/>
    </source>
</evidence>
<dbReference type="Proteomes" id="UP000245119">
    <property type="component" value="Linkage Group LG3"/>
</dbReference>
<evidence type="ECO:0000313" key="3">
    <source>
        <dbReference type="Proteomes" id="UP000245119"/>
    </source>
</evidence>
<gene>
    <name evidence="2" type="ORF">C0Q70_06396</name>
</gene>
<dbReference type="Gene3D" id="2.40.128.590">
    <property type="entry name" value="CpcT/CpeT domain"/>
    <property type="match status" value="1"/>
</dbReference>
<evidence type="ECO:0000313" key="2">
    <source>
        <dbReference type="EMBL" id="PVD35115.1"/>
    </source>
</evidence>
<dbReference type="GO" id="GO:0016829">
    <property type="term" value="F:lyase activity"/>
    <property type="evidence" value="ECO:0007669"/>
    <property type="project" value="InterPro"/>
</dbReference>
<dbReference type="Pfam" id="PF06206">
    <property type="entry name" value="CpeT"/>
    <property type="match status" value="1"/>
</dbReference>
<protein>
    <submittedName>
        <fullName evidence="2">Uncharacterized protein</fullName>
    </submittedName>
</protein>
<dbReference type="AlphaFoldDB" id="A0A2T7PNX2"/>
<dbReference type="InterPro" id="IPR038672">
    <property type="entry name" value="CpcT/CpeT_sf"/>
</dbReference>
<sequence length="529" mass="60592">MYTNAKQYFQDAGRSLPNDKRHVLLRSVYRKVELPFIPQAFSVLVQDYSGDSLFPFRQRVHTFTVDLPHRAIRMKVWNFASPRVEKKASQDLEYFVKLRRKDLVSQGACDMFWRRLNRKTFVGITSKECLGYVHGEKVRITVSTTLTSHLLQTNEGWYRAVMARSWLKSMSRTTSSGQRDLPTRTKDHNELPTNPTPSPYSAAPQTLPGMSMGNSLPSIDETETPTKQTDKNNRKTHRQGMSALEDEVTKEEEKREKDKEWVLKDFDSISEALYTGRVVFYNIELTACALPPQNKVERLSFGDFIDDFEISPRDKKLKKKAFVRLWQTKYIQGEEGMEELIREITVLSNGRVQVRLIRKHSSSEKVAWDHVAQCKLYDPESGLGGVKFTTQPSAEVQEITTYGRLRAALRRGRRQVRMILDLAQCEGRTHGSKPLVGFTVRAYDYINSGKAIEITRLTQDATHPGRQLFTGHFLHNGEVIFITSPQLASAGSTDSQLPFQQRDATHRCALTSGDVRRNSWPSGVRLFYT</sequence>
<dbReference type="OrthoDB" id="6070554at2759"/>
<feature type="compositionally biased region" description="Basic and acidic residues" evidence="1">
    <location>
        <begin position="181"/>
        <end position="190"/>
    </location>
</feature>
<dbReference type="EMBL" id="PZQS01000003">
    <property type="protein sequence ID" value="PVD35115.1"/>
    <property type="molecule type" value="Genomic_DNA"/>
</dbReference>
<organism evidence="2 3">
    <name type="scientific">Pomacea canaliculata</name>
    <name type="common">Golden apple snail</name>
    <dbReference type="NCBI Taxonomy" id="400727"/>
    <lineage>
        <taxon>Eukaryota</taxon>
        <taxon>Metazoa</taxon>
        <taxon>Spiralia</taxon>
        <taxon>Lophotrochozoa</taxon>
        <taxon>Mollusca</taxon>
        <taxon>Gastropoda</taxon>
        <taxon>Caenogastropoda</taxon>
        <taxon>Architaenioglossa</taxon>
        <taxon>Ampullarioidea</taxon>
        <taxon>Ampullariidae</taxon>
        <taxon>Pomacea</taxon>
    </lineage>
</organism>
<keyword evidence="3" id="KW-1185">Reference proteome</keyword>